<name>A0A0R1X6A5_9LACO</name>
<reference evidence="1 2" key="1">
    <citation type="journal article" date="2015" name="Genome Announc.">
        <title>Expanding the biotechnology potential of lactobacilli through comparative genomics of 213 strains and associated genera.</title>
        <authorList>
            <person name="Sun Z."/>
            <person name="Harris H.M."/>
            <person name="McCann A."/>
            <person name="Guo C."/>
            <person name="Argimon S."/>
            <person name="Zhang W."/>
            <person name="Yang X."/>
            <person name="Jeffery I.B."/>
            <person name="Cooney J.C."/>
            <person name="Kagawa T.F."/>
            <person name="Liu W."/>
            <person name="Song Y."/>
            <person name="Salvetti E."/>
            <person name="Wrobel A."/>
            <person name="Rasinkangas P."/>
            <person name="Parkhill J."/>
            <person name="Rea M.C."/>
            <person name="O'Sullivan O."/>
            <person name="Ritari J."/>
            <person name="Douillard F.P."/>
            <person name="Paul Ross R."/>
            <person name="Yang R."/>
            <person name="Briner A.E."/>
            <person name="Felis G.E."/>
            <person name="de Vos W.M."/>
            <person name="Barrangou R."/>
            <person name="Klaenhammer T.R."/>
            <person name="Caufield P.W."/>
            <person name="Cui Y."/>
            <person name="Zhang H."/>
            <person name="O'Toole P.W."/>
        </authorList>
    </citation>
    <scope>NUCLEOTIDE SEQUENCE [LARGE SCALE GENOMIC DNA]</scope>
    <source>
        <strain evidence="1 2">DSM 6035</strain>
    </source>
</reference>
<proteinExistence type="predicted"/>
<accession>A0A0R1X6A5</accession>
<dbReference type="STRING" id="1423782.FD32_GL000856"/>
<evidence type="ECO:0008006" key="3">
    <source>
        <dbReference type="Google" id="ProtNLM"/>
    </source>
</evidence>
<dbReference type="AlphaFoldDB" id="A0A0R1X6A5"/>
<dbReference type="Proteomes" id="UP000051412">
    <property type="component" value="Unassembled WGS sequence"/>
</dbReference>
<dbReference type="Gene3D" id="3.40.50.1220">
    <property type="entry name" value="TPP-binding domain"/>
    <property type="match status" value="1"/>
</dbReference>
<dbReference type="EMBL" id="AZGM01000128">
    <property type="protein sequence ID" value="KRM25333.1"/>
    <property type="molecule type" value="Genomic_DNA"/>
</dbReference>
<organism evidence="1 2">
    <name type="scientific">Limosilactobacillus panis DSM 6035</name>
    <dbReference type="NCBI Taxonomy" id="1423782"/>
    <lineage>
        <taxon>Bacteria</taxon>
        <taxon>Bacillati</taxon>
        <taxon>Bacillota</taxon>
        <taxon>Bacilli</taxon>
        <taxon>Lactobacillales</taxon>
        <taxon>Lactobacillaceae</taxon>
        <taxon>Limosilactobacillus</taxon>
    </lineage>
</organism>
<dbReference type="InterPro" id="IPR029035">
    <property type="entry name" value="DHS-like_NAD/FAD-binding_dom"/>
</dbReference>
<evidence type="ECO:0000313" key="1">
    <source>
        <dbReference type="EMBL" id="KRM25333.1"/>
    </source>
</evidence>
<sequence>MTDLENVVAHINNADAIIIGAGSGMSNAAGMNFWYEASPLFMKYMRDFYQKYHFEGIFKGFYNRFASEEERWAYLLKMLKMVSTIPPQNDVYNYLKTIVHNKPYHIITTNQDMLFKKFFPAEHVSEIQGSWGFFQSKNTATDKNLYPINRYLDKLLPKIESNRLPTTLIPKSKVDGTPLIPWVRGPEFLEDKKYYEEYEKANRFLGKYRLKKVLFIEIGVGRMTPMFIQEPFWEMTNYLAHSFYINFNPQDALTNPVIKDRSLLISTDTAKALQSIAHLIKGGQNDERD</sequence>
<dbReference type="PATRIC" id="fig|1423782.4.peg.886"/>
<evidence type="ECO:0000313" key="2">
    <source>
        <dbReference type="Proteomes" id="UP000051412"/>
    </source>
</evidence>
<protein>
    <recommendedName>
        <fullName evidence="3">Sir2 silent information regulator family NAD-dependent deacetylase</fullName>
    </recommendedName>
</protein>
<gene>
    <name evidence="1" type="ORF">FD32_GL000856</name>
</gene>
<dbReference type="RefSeq" id="WP_047766960.1">
    <property type="nucleotide sequence ID" value="NZ_AZGM01000128.1"/>
</dbReference>
<comment type="caution">
    <text evidence="1">The sequence shown here is derived from an EMBL/GenBank/DDBJ whole genome shotgun (WGS) entry which is preliminary data.</text>
</comment>
<keyword evidence="2" id="KW-1185">Reference proteome</keyword>
<dbReference type="SUPFAM" id="SSF52467">
    <property type="entry name" value="DHS-like NAD/FAD-binding domain"/>
    <property type="match status" value="1"/>
</dbReference>